<comment type="caution">
    <text evidence="3">The sequence shown here is derived from an EMBL/GenBank/DDBJ whole genome shotgun (WGS) entry which is preliminary data.</text>
</comment>
<dbReference type="AlphaFoldDB" id="A0A855A774"/>
<accession>A0A855A774</accession>
<keyword evidence="2" id="KW-1133">Transmembrane helix</keyword>
<evidence type="ECO:0000313" key="4">
    <source>
        <dbReference type="Proteomes" id="UP000220611"/>
    </source>
</evidence>
<name>A0A855A774_9FIRM</name>
<dbReference type="Proteomes" id="UP000220611">
    <property type="component" value="Unassembled WGS sequence"/>
</dbReference>
<evidence type="ECO:0000256" key="1">
    <source>
        <dbReference type="SAM" id="MobiDB-lite"/>
    </source>
</evidence>
<feature type="compositionally biased region" description="Polar residues" evidence="1">
    <location>
        <begin position="176"/>
        <end position="185"/>
    </location>
</feature>
<evidence type="ECO:0000256" key="2">
    <source>
        <dbReference type="SAM" id="Phobius"/>
    </source>
</evidence>
<evidence type="ECO:0000313" key="3">
    <source>
        <dbReference type="EMBL" id="PEQ24920.1"/>
    </source>
</evidence>
<keyword evidence="4" id="KW-1185">Reference proteome</keyword>
<feature type="transmembrane region" description="Helical" evidence="2">
    <location>
        <begin position="266"/>
        <end position="284"/>
    </location>
</feature>
<organism evidence="3 4">
    <name type="scientific">[Clostridium] leptum DSM 753</name>
    <dbReference type="NCBI Taxonomy" id="428125"/>
    <lineage>
        <taxon>Bacteria</taxon>
        <taxon>Bacillati</taxon>
        <taxon>Bacillota</taxon>
        <taxon>Clostridia</taxon>
        <taxon>Eubacteriales</taxon>
        <taxon>Oscillospiraceae</taxon>
        <taxon>Oscillospiraceae incertae sedis</taxon>
    </lineage>
</organism>
<dbReference type="Pfam" id="PF22564">
    <property type="entry name" value="HAAS"/>
    <property type="match status" value="1"/>
</dbReference>
<keyword evidence="2" id="KW-0472">Membrane</keyword>
<feature type="transmembrane region" description="Helical" evidence="2">
    <location>
        <begin position="290"/>
        <end position="314"/>
    </location>
</feature>
<feature type="region of interest" description="Disordered" evidence="1">
    <location>
        <begin position="1"/>
        <end position="21"/>
    </location>
</feature>
<sequence length="337" mass="36542">MAILFRKGHSHDPIASKGGRRKMSVAAKQDFLDRLKASISCLPLQDQADILNDYEEHFRIGLENGKTEAEIAGSLGSPEELGASFVEENAQPVPAQEEIFSHSQTAPAPDSPQAAGPQSSPAPWQGQAEAAPQARQQSQAEPEAPGFGSSQGAQHERTHHQSYESQQAWPHERSQDAWQTHSFEQAQEARQPHAAQRTQDIYSAEPQQQPPYPPNEGSYSQPPYEQAGSKGGSSVRTGPLVAMILLTIFIMIPVFFGVIVGVSLGLACLCFALVLVSMILFSLTPFHFGFAMLGLALIFLSLLALCGLIGFLYGMVKAIIAYSRCFARVIRGKEAQA</sequence>
<feature type="region of interest" description="Disordered" evidence="1">
    <location>
        <begin position="101"/>
        <end position="231"/>
    </location>
</feature>
<dbReference type="EMBL" id="NOXF01000003">
    <property type="protein sequence ID" value="PEQ24920.1"/>
    <property type="molecule type" value="Genomic_DNA"/>
</dbReference>
<feature type="transmembrane region" description="Helical" evidence="2">
    <location>
        <begin position="240"/>
        <end position="259"/>
    </location>
</feature>
<proteinExistence type="predicted"/>
<dbReference type="OrthoDB" id="9804829at2"/>
<protein>
    <submittedName>
        <fullName evidence="3">DUF1700 domain-containing protein</fullName>
    </submittedName>
</protein>
<keyword evidence="2" id="KW-0812">Transmembrane</keyword>
<gene>
    <name evidence="3" type="ORF">CH238_05610</name>
</gene>
<reference evidence="3 4" key="1">
    <citation type="submission" date="2017-07" db="EMBL/GenBank/DDBJ databases">
        <title>Prevalence of linear plasmids in Cutibacterium (Propionibacterium) acnes isolates obtained from prostatic tissue.</title>
        <authorList>
            <person name="Davidsson S."/>
            <person name="Carlsson J."/>
            <person name="Molling P."/>
            <person name="Andren O."/>
            <person name="Andersson S.-O."/>
            <person name="Brzuszkiewicz E."/>
            <person name="Poehlein A."/>
            <person name="Al-Zeer M."/>
            <person name="Brinkmann V."/>
            <person name="Scavenius C."/>
            <person name="Nazipi S."/>
            <person name="Soderquist B."/>
            <person name="Bruggemann H."/>
        </authorList>
    </citation>
    <scope>NUCLEOTIDE SEQUENCE [LARGE SCALE GENOMIC DNA]</scope>
    <source>
        <strain evidence="3 4">DSM 753</strain>
    </source>
</reference>
<feature type="compositionally biased region" description="Low complexity" evidence="1">
    <location>
        <begin position="106"/>
        <end position="125"/>
    </location>
</feature>